<gene>
    <name evidence="3" type="ordered locus">Hbut_1563</name>
</gene>
<keyword evidence="1" id="KW-0479">Metal-binding</keyword>
<dbReference type="HOGENOM" id="CLU_1393561_0_0_2"/>
<sequence length="195" mass="21232">MVLYYPLIRLEKCPYCGSSKLIVESARGQLVCAACGAVLDDLIVSYESPGPPLIVSHAGSLPVEKRYTITEANVVRYEFAGLKLYEKLAKLLGSRSVERVREAAAGDRHALSVIASNKCLEDVMRSLPEPERGVVVELALSFMRGEYPLLSIVAERYGVSRARVRSLARRVRKCMGQPSLSEALASMSIAASLTG</sequence>
<dbReference type="Proteomes" id="UP000002593">
    <property type="component" value="Chromosome"/>
</dbReference>
<keyword evidence="1" id="KW-0863">Zinc-finger</keyword>
<feature type="domain" description="TFIIB-type" evidence="2">
    <location>
        <begin position="9"/>
        <end position="40"/>
    </location>
</feature>
<evidence type="ECO:0000256" key="1">
    <source>
        <dbReference type="PROSITE-ProRule" id="PRU00469"/>
    </source>
</evidence>
<reference evidence="3 4" key="1">
    <citation type="journal article" date="2007" name="Archaea">
        <title>The genome of Hyperthermus butylicus: a sulfur-reducing, peptide fermenting, neutrophilic Crenarchaeote growing up to 108 degrees C.</title>
        <authorList>
            <person name="Brugger K."/>
            <person name="Chen L."/>
            <person name="Stark M."/>
            <person name="Zibat A."/>
            <person name="Redder P."/>
            <person name="Ruepp A."/>
            <person name="Awayez M."/>
            <person name="She Q."/>
            <person name="Garrett R.A."/>
            <person name="Klenk H.P."/>
        </authorList>
    </citation>
    <scope>NUCLEOTIDE SEQUENCE [LARGE SCALE GENOMIC DNA]</scope>
    <source>
        <strain evidence="4">DSM 5456 / JCM 9403 / PLM1-5</strain>
    </source>
</reference>
<dbReference type="Gene3D" id="2.20.25.10">
    <property type="match status" value="1"/>
</dbReference>
<dbReference type="PROSITE" id="PS51134">
    <property type="entry name" value="ZF_TFIIB"/>
    <property type="match status" value="1"/>
</dbReference>
<dbReference type="InterPro" id="IPR013137">
    <property type="entry name" value="Znf_TFIIB"/>
</dbReference>
<accession>A2BN23</accession>
<dbReference type="EnsemblBacteria" id="ABM81384">
    <property type="protein sequence ID" value="ABM81384"/>
    <property type="gene ID" value="Hbut_1563"/>
</dbReference>
<dbReference type="KEGG" id="hbu:Hbut_1563"/>
<evidence type="ECO:0000313" key="3">
    <source>
        <dbReference type="EMBL" id="ABM81384.1"/>
    </source>
</evidence>
<keyword evidence="4" id="KW-1185">Reference proteome</keyword>
<organism evidence="3 4">
    <name type="scientific">Hyperthermus butylicus (strain DSM 5456 / JCM 9403 / PLM1-5)</name>
    <dbReference type="NCBI Taxonomy" id="415426"/>
    <lineage>
        <taxon>Archaea</taxon>
        <taxon>Thermoproteota</taxon>
        <taxon>Thermoprotei</taxon>
        <taxon>Desulfurococcales</taxon>
        <taxon>Pyrodictiaceae</taxon>
        <taxon>Hyperthermus</taxon>
    </lineage>
</organism>
<dbReference type="STRING" id="415426.Hbut_1563"/>
<dbReference type="SUPFAM" id="SSF57783">
    <property type="entry name" value="Zinc beta-ribbon"/>
    <property type="match status" value="1"/>
</dbReference>
<name>A2BN23_HYPBU</name>
<dbReference type="EMBL" id="CP000493">
    <property type="protein sequence ID" value="ABM81384.1"/>
    <property type="molecule type" value="Genomic_DNA"/>
</dbReference>
<evidence type="ECO:0000313" key="4">
    <source>
        <dbReference type="Proteomes" id="UP000002593"/>
    </source>
</evidence>
<proteinExistence type="predicted"/>
<dbReference type="eggNOG" id="arCOG05931">
    <property type="taxonomic scope" value="Archaea"/>
</dbReference>
<dbReference type="GO" id="GO:0008270">
    <property type="term" value="F:zinc ion binding"/>
    <property type="evidence" value="ECO:0007669"/>
    <property type="project" value="UniProtKB-KW"/>
</dbReference>
<protein>
    <recommendedName>
        <fullName evidence="2">TFIIB-type domain-containing protein</fullName>
    </recommendedName>
</protein>
<dbReference type="InterPro" id="IPR013324">
    <property type="entry name" value="RNA_pol_sigma_r3/r4-like"/>
</dbReference>
<dbReference type="AlphaFoldDB" id="A2BN23"/>
<dbReference type="SUPFAM" id="SSF88659">
    <property type="entry name" value="Sigma3 and sigma4 domains of RNA polymerase sigma factors"/>
    <property type="match status" value="1"/>
</dbReference>
<dbReference type="Pfam" id="PF08271">
    <property type="entry name" value="Zn_Ribbon_TF"/>
    <property type="match status" value="1"/>
</dbReference>
<evidence type="ECO:0000259" key="2">
    <source>
        <dbReference type="PROSITE" id="PS51134"/>
    </source>
</evidence>
<keyword evidence="1" id="KW-0862">Zinc</keyword>